<sequence>MLGRSIKASNSSAVLHTGAELSTSIASPTATVRARGGDGMLSLSAAEKQALPSSPSRGLRGSEEGGAARHLRTQGSGVPAAALLSSPGALRAAGWGAFHSLLGLGTAKYWAHLNKQQRELYFLYYQPFLPMLAMLWLWGTAVRFWERRRIRYDVCFSAEDQRYLLRSGQLFQIANVLTSVILSSGLAFAYLLAYGLPHLASYLPGALYCSLLALFLFPGPVLERDSRLFFGRTLWRIFTPLRSVTWADFLLADVLTSLAKALSDTERAVCHLMTGFVMVPQIKACSDASFIIPLGLAAPYAWRLVQCIRVYLDTGARPQLFNALKYATAFPVIALSAVKYHVIALSAVKYHVTQEAWRGFYKPLWLGAALLNSAYSYFWDVERDWEISFFTQIGQQRGAPLPSPVLRSAVLFRRPFYLYLMASNLVLRLGWLYRLSPHLRHHHAVVTLMVLVEAFR</sequence>
<dbReference type="PROSITE" id="PS51380">
    <property type="entry name" value="EXS"/>
    <property type="match status" value="1"/>
</dbReference>
<accession>A0AAD5DPB4</accession>
<feature type="region of interest" description="Disordered" evidence="5">
    <location>
        <begin position="49"/>
        <end position="71"/>
    </location>
</feature>
<feature type="transmembrane region" description="Helical" evidence="6">
    <location>
        <begin position="199"/>
        <end position="217"/>
    </location>
</feature>
<comment type="caution">
    <text evidence="8">The sequence shown here is derived from an EMBL/GenBank/DDBJ whole genome shotgun (WGS) entry which is preliminary data.</text>
</comment>
<dbReference type="AlphaFoldDB" id="A0AAD5DPB4"/>
<protein>
    <recommendedName>
        <fullName evidence="7">EXS domain-containing protein</fullName>
    </recommendedName>
</protein>
<dbReference type="EMBL" id="JADXDR010000065">
    <property type="protein sequence ID" value="KAI7841272.1"/>
    <property type="molecule type" value="Genomic_DNA"/>
</dbReference>
<keyword evidence="9" id="KW-1185">Reference proteome</keyword>
<feature type="transmembrane region" description="Helical" evidence="6">
    <location>
        <begin position="123"/>
        <end position="142"/>
    </location>
</feature>
<feature type="domain" description="EXS" evidence="7">
    <location>
        <begin position="283"/>
        <end position="456"/>
    </location>
</feature>
<gene>
    <name evidence="8" type="ORF">COHA_005045</name>
</gene>
<comment type="subcellular location">
    <subcellularLocation>
        <location evidence="1">Membrane</location>
        <topology evidence="1">Multi-pass membrane protein</topology>
    </subcellularLocation>
</comment>
<organism evidence="8 9">
    <name type="scientific">Chlorella ohadii</name>
    <dbReference type="NCBI Taxonomy" id="2649997"/>
    <lineage>
        <taxon>Eukaryota</taxon>
        <taxon>Viridiplantae</taxon>
        <taxon>Chlorophyta</taxon>
        <taxon>core chlorophytes</taxon>
        <taxon>Trebouxiophyceae</taxon>
        <taxon>Chlorellales</taxon>
        <taxon>Chlorellaceae</taxon>
        <taxon>Chlorella clade</taxon>
        <taxon>Chlorella</taxon>
    </lineage>
</organism>
<feature type="transmembrane region" description="Helical" evidence="6">
    <location>
        <begin position="170"/>
        <end position="193"/>
    </location>
</feature>
<dbReference type="PANTHER" id="PTHR10783">
    <property type="entry name" value="XENOTROPIC AND POLYTROPIC RETROVIRUS RECEPTOR 1-RELATED"/>
    <property type="match status" value="1"/>
</dbReference>
<dbReference type="Proteomes" id="UP001205105">
    <property type="component" value="Unassembled WGS sequence"/>
</dbReference>
<evidence type="ECO:0000313" key="9">
    <source>
        <dbReference type="Proteomes" id="UP001205105"/>
    </source>
</evidence>
<evidence type="ECO:0000256" key="5">
    <source>
        <dbReference type="SAM" id="MobiDB-lite"/>
    </source>
</evidence>
<keyword evidence="3 6" id="KW-1133">Transmembrane helix</keyword>
<evidence type="ECO:0000256" key="2">
    <source>
        <dbReference type="ARBA" id="ARBA00022692"/>
    </source>
</evidence>
<evidence type="ECO:0000313" key="8">
    <source>
        <dbReference type="EMBL" id="KAI7841272.1"/>
    </source>
</evidence>
<keyword evidence="4 6" id="KW-0472">Membrane</keyword>
<dbReference type="PANTHER" id="PTHR10783:SF46">
    <property type="entry name" value="PROTEIN ERD1 HOMOLOG 2"/>
    <property type="match status" value="1"/>
</dbReference>
<dbReference type="Pfam" id="PF03124">
    <property type="entry name" value="EXS"/>
    <property type="match status" value="1"/>
</dbReference>
<dbReference type="GO" id="GO:0005737">
    <property type="term" value="C:cytoplasm"/>
    <property type="evidence" value="ECO:0007669"/>
    <property type="project" value="TreeGrafter"/>
</dbReference>
<reference evidence="8" key="1">
    <citation type="submission" date="2020-11" db="EMBL/GenBank/DDBJ databases">
        <title>Chlorella ohadii genome sequencing and assembly.</title>
        <authorList>
            <person name="Murik O."/>
            <person name="Treves H."/>
            <person name="Kedem I."/>
            <person name="Shotland Y."/>
            <person name="Kaplan A."/>
        </authorList>
    </citation>
    <scope>NUCLEOTIDE SEQUENCE</scope>
    <source>
        <strain evidence="8">1</strain>
    </source>
</reference>
<dbReference type="InterPro" id="IPR004342">
    <property type="entry name" value="EXS_C"/>
</dbReference>
<dbReference type="GO" id="GO:0016020">
    <property type="term" value="C:membrane"/>
    <property type="evidence" value="ECO:0007669"/>
    <property type="project" value="UniProtKB-SubCell"/>
</dbReference>
<keyword evidence="2 6" id="KW-0812">Transmembrane</keyword>
<evidence type="ECO:0000259" key="7">
    <source>
        <dbReference type="PROSITE" id="PS51380"/>
    </source>
</evidence>
<evidence type="ECO:0000256" key="4">
    <source>
        <dbReference type="ARBA" id="ARBA00023136"/>
    </source>
</evidence>
<evidence type="ECO:0000256" key="3">
    <source>
        <dbReference type="ARBA" id="ARBA00022989"/>
    </source>
</evidence>
<proteinExistence type="predicted"/>
<evidence type="ECO:0000256" key="6">
    <source>
        <dbReference type="SAM" id="Phobius"/>
    </source>
</evidence>
<evidence type="ECO:0000256" key="1">
    <source>
        <dbReference type="ARBA" id="ARBA00004141"/>
    </source>
</evidence>
<name>A0AAD5DPB4_9CHLO</name>